<keyword evidence="3" id="KW-0862">Zinc</keyword>
<dbReference type="Proteomes" id="UP000437736">
    <property type="component" value="Unassembled WGS sequence"/>
</dbReference>
<dbReference type="PANTHER" id="PTHR43880">
    <property type="entry name" value="ALCOHOL DEHYDROGENASE"/>
    <property type="match status" value="1"/>
</dbReference>
<accession>A0ABW9QUZ0</accession>
<feature type="non-terminal residue" evidence="6">
    <location>
        <position position="1"/>
    </location>
</feature>
<protein>
    <submittedName>
        <fullName evidence="6">Zinc-binding dehydrogenase</fullName>
    </submittedName>
</protein>
<organism evidence="6 7">
    <name type="scientific">Acidiferrimicrobium australe</name>
    <dbReference type="NCBI Taxonomy" id="2664430"/>
    <lineage>
        <taxon>Bacteria</taxon>
        <taxon>Bacillati</taxon>
        <taxon>Actinomycetota</taxon>
        <taxon>Acidimicrobiia</taxon>
        <taxon>Acidimicrobiales</taxon>
        <taxon>Acidimicrobiaceae</taxon>
        <taxon>Acidiferrimicrobium</taxon>
    </lineage>
</organism>
<evidence type="ECO:0000259" key="5">
    <source>
        <dbReference type="Pfam" id="PF00107"/>
    </source>
</evidence>
<proteinExistence type="inferred from homology"/>
<feature type="domain" description="Alcohol dehydrogenase-like C-terminal" evidence="5">
    <location>
        <begin position="115"/>
        <end position="248"/>
    </location>
</feature>
<name>A0ABW9QUZ0_9ACTN</name>
<dbReference type="Gene3D" id="3.90.180.10">
    <property type="entry name" value="Medium-chain alcohol dehydrogenases, catalytic domain"/>
    <property type="match status" value="1"/>
</dbReference>
<dbReference type="SUPFAM" id="SSF50129">
    <property type="entry name" value="GroES-like"/>
    <property type="match status" value="2"/>
</dbReference>
<comment type="similarity">
    <text evidence="1">Belongs to the zinc-containing alcohol dehydrogenase family.</text>
</comment>
<evidence type="ECO:0000313" key="7">
    <source>
        <dbReference type="Proteomes" id="UP000437736"/>
    </source>
</evidence>
<dbReference type="PANTHER" id="PTHR43880:SF12">
    <property type="entry name" value="ALCOHOL DEHYDROGENASE CLASS-3"/>
    <property type="match status" value="1"/>
</dbReference>
<dbReference type="InterPro" id="IPR011032">
    <property type="entry name" value="GroES-like_sf"/>
</dbReference>
<evidence type="ECO:0000313" key="6">
    <source>
        <dbReference type="EMBL" id="MST33517.1"/>
    </source>
</evidence>
<reference evidence="6 7" key="1">
    <citation type="submission" date="2019-11" db="EMBL/GenBank/DDBJ databases">
        <title>Acidiferrimicrobium australis gen. nov., sp. nov., an acidophilic and obligately heterotrophic, member of the Actinobacteria that catalyses dissimilatory oxido- reduction of iron isolated from metal-rich acidic water in Chile.</title>
        <authorList>
            <person name="Gonzalez D."/>
            <person name="Huber K."/>
            <person name="Hedrich S."/>
            <person name="Rojas-Villalobos C."/>
            <person name="Quatrini R."/>
            <person name="Dinamarca M.A."/>
            <person name="Schwarz A."/>
            <person name="Canales C."/>
            <person name="Nancucheo I."/>
        </authorList>
    </citation>
    <scope>NUCLEOTIDE SEQUENCE [LARGE SCALE GENOMIC DNA]</scope>
    <source>
        <strain evidence="6 7">USS-CCA1</strain>
    </source>
</reference>
<keyword evidence="2" id="KW-0479">Metal-binding</keyword>
<dbReference type="Pfam" id="PF00107">
    <property type="entry name" value="ADH_zinc_N"/>
    <property type="match status" value="1"/>
</dbReference>
<evidence type="ECO:0000256" key="3">
    <source>
        <dbReference type="ARBA" id="ARBA00022833"/>
    </source>
</evidence>
<evidence type="ECO:0000256" key="4">
    <source>
        <dbReference type="ARBA" id="ARBA00023027"/>
    </source>
</evidence>
<dbReference type="Gene3D" id="3.40.50.720">
    <property type="entry name" value="NAD(P)-binding Rossmann-like Domain"/>
    <property type="match status" value="1"/>
</dbReference>
<dbReference type="SUPFAM" id="SSF51735">
    <property type="entry name" value="NAD(P)-binding Rossmann-fold domains"/>
    <property type="match status" value="1"/>
</dbReference>
<evidence type="ECO:0000256" key="2">
    <source>
        <dbReference type="ARBA" id="ARBA00022723"/>
    </source>
</evidence>
<comment type="caution">
    <text evidence="6">The sequence shown here is derived from an EMBL/GenBank/DDBJ whole genome shotgun (WGS) entry which is preliminary data.</text>
</comment>
<evidence type="ECO:0000256" key="1">
    <source>
        <dbReference type="ARBA" id="ARBA00008072"/>
    </source>
</evidence>
<gene>
    <name evidence="6" type="ORF">GHK86_12405</name>
</gene>
<dbReference type="EMBL" id="WJHE01000623">
    <property type="protein sequence ID" value="MST33517.1"/>
    <property type="molecule type" value="Genomic_DNA"/>
</dbReference>
<sequence length="300" mass="30983">HVVLSWVPNCGSCRYCESGHPNLCATAMPALLAGTLVSGARRLSHEGEPLYHYSFLSTFAEEVVVDEAACVKIRDDVPLSVAALVGCAVTTGYGAVVNRARVEAGSTVVIFGAGGVGLSAVMAARLSGARHIVAVEPEATKRSLALDVGATHAVDPSTDDVSDIVSGLTGGDGADVAIEAAGRTELTALAFGLTRRAGTIVCVGVPAVGATVALPGPDLVRHEKVVTGSLYGSCRPHVDMPRILDLYAEGRLPLDRLVTRTYALDDINTGFTDMVAGRLARGVVDFALGASPLPREEQPA</sequence>
<keyword evidence="7" id="KW-1185">Reference proteome</keyword>
<keyword evidence="4" id="KW-0520">NAD</keyword>
<dbReference type="InterPro" id="IPR036291">
    <property type="entry name" value="NAD(P)-bd_dom_sf"/>
</dbReference>
<dbReference type="InterPro" id="IPR013149">
    <property type="entry name" value="ADH-like_C"/>
</dbReference>